<dbReference type="GO" id="GO:0008381">
    <property type="term" value="F:mechanosensitive monoatomic ion channel activity"/>
    <property type="evidence" value="ECO:0007669"/>
    <property type="project" value="InterPro"/>
</dbReference>
<evidence type="ECO:0000256" key="5">
    <source>
        <dbReference type="ARBA" id="ARBA00022989"/>
    </source>
</evidence>
<gene>
    <name evidence="10" type="ORF">ENJ12_08245</name>
</gene>
<keyword evidence="7" id="KW-0407">Ion channel</keyword>
<dbReference type="Pfam" id="PF05552">
    <property type="entry name" value="MS_channel_1st_1"/>
    <property type="match status" value="1"/>
</dbReference>
<dbReference type="AlphaFoldDB" id="A0A831RW43"/>
<feature type="domain" description="Mechanosensitive ion channel MscS" evidence="8">
    <location>
        <begin position="99"/>
        <end position="155"/>
    </location>
</feature>
<comment type="similarity">
    <text evidence="2 7">Belongs to the MscS (TC 1.A.23) family.</text>
</comment>
<dbReference type="EMBL" id="DRLF01000288">
    <property type="protein sequence ID" value="HEC06826.1"/>
    <property type="molecule type" value="Genomic_DNA"/>
</dbReference>
<evidence type="ECO:0000313" key="10">
    <source>
        <dbReference type="EMBL" id="HEC06826.1"/>
    </source>
</evidence>
<feature type="transmembrane region" description="Helical" evidence="7">
    <location>
        <begin position="82"/>
        <end position="112"/>
    </location>
</feature>
<comment type="caution">
    <text evidence="7">Lacks conserved residue(s) required for the propagation of feature annotation.</text>
</comment>
<dbReference type="Gene3D" id="2.30.30.60">
    <property type="match status" value="1"/>
</dbReference>
<keyword evidence="6 7" id="KW-0472">Membrane</keyword>
<dbReference type="PANTHER" id="PTHR30221:SF1">
    <property type="entry name" value="SMALL-CONDUCTANCE MECHANOSENSITIVE CHANNEL"/>
    <property type="match status" value="1"/>
</dbReference>
<evidence type="ECO:0000256" key="1">
    <source>
        <dbReference type="ARBA" id="ARBA00004651"/>
    </source>
</evidence>
<keyword evidence="7" id="KW-0813">Transport</keyword>
<comment type="subcellular location">
    <subcellularLocation>
        <location evidence="7">Cell inner membrane</location>
        <topology evidence="7">Multi-pass membrane protein</topology>
    </subcellularLocation>
    <subcellularLocation>
        <location evidence="1">Cell membrane</location>
        <topology evidence="1">Multi-pass membrane protein</topology>
    </subcellularLocation>
</comment>
<dbReference type="PANTHER" id="PTHR30221">
    <property type="entry name" value="SMALL-CONDUCTANCE MECHANOSENSITIVE CHANNEL"/>
    <property type="match status" value="1"/>
</dbReference>
<dbReference type="Gene3D" id="1.10.287.1260">
    <property type="match status" value="1"/>
</dbReference>
<keyword evidence="7" id="KW-0406">Ion transport</keyword>
<keyword evidence="7" id="KW-0997">Cell inner membrane</keyword>
<dbReference type="Pfam" id="PF21088">
    <property type="entry name" value="MS_channel_1st"/>
    <property type="match status" value="1"/>
</dbReference>
<keyword evidence="4 7" id="KW-0812">Transmembrane</keyword>
<protein>
    <recommendedName>
        <fullName evidence="7">Small-conductance mechanosensitive channel</fullName>
    </recommendedName>
</protein>
<dbReference type="InterPro" id="IPR008910">
    <property type="entry name" value="MSC_TM_helix"/>
</dbReference>
<reference evidence="10" key="1">
    <citation type="journal article" date="2020" name="mSystems">
        <title>Genome- and Community-Level Interaction Insights into Carbon Utilization and Element Cycling Functions of Hydrothermarchaeota in Hydrothermal Sediment.</title>
        <authorList>
            <person name="Zhou Z."/>
            <person name="Liu Y."/>
            <person name="Xu W."/>
            <person name="Pan J."/>
            <person name="Luo Z.H."/>
            <person name="Li M."/>
        </authorList>
    </citation>
    <scope>NUCLEOTIDE SEQUENCE [LARGE SCALE GENOMIC DNA]</scope>
    <source>
        <strain evidence="10">HyVt-458</strain>
    </source>
</reference>
<feature type="domain" description="Mechanosensitive ion channel transmembrane helices 2/3" evidence="9">
    <location>
        <begin position="57"/>
        <end position="97"/>
    </location>
</feature>
<name>A0A831RW43_9GAMM</name>
<sequence>MLEAGKEMLMQYGPKVLAAIAVFIIGKMLAKWLKKIVARVMNKADVDPLIVGFTTSLVYIGLMVFVVIAALGQIGIQTTSFIAILGAAGLAIGLALQGSLANFAAGFLLIIFRPFKVGDVVEAAGVTGKVDIIQIFTTTLKTPDNKTIIIPNAKLG</sequence>
<evidence type="ECO:0000256" key="7">
    <source>
        <dbReference type="RuleBase" id="RU369025"/>
    </source>
</evidence>
<comment type="function">
    <text evidence="7">Mechanosensitive channel that participates in the regulation of osmotic pressure changes within the cell, opening in response to stretch forces in the membrane lipid bilayer, without the need for other proteins. Contributes to normal resistance to hypoosmotic shock. Forms an ion channel of 1.0 nanosiemens conductance with a slight preference for anions.</text>
</comment>
<evidence type="ECO:0000259" key="9">
    <source>
        <dbReference type="Pfam" id="PF21088"/>
    </source>
</evidence>
<organism evidence="10">
    <name type="scientific">Thiolapillus brandeum</name>
    <dbReference type="NCBI Taxonomy" id="1076588"/>
    <lineage>
        <taxon>Bacteria</taxon>
        <taxon>Pseudomonadati</taxon>
        <taxon>Pseudomonadota</taxon>
        <taxon>Gammaproteobacteria</taxon>
        <taxon>Chromatiales</taxon>
        <taxon>Sedimenticolaceae</taxon>
        <taxon>Thiolapillus</taxon>
    </lineage>
</organism>
<dbReference type="Pfam" id="PF00924">
    <property type="entry name" value="MS_channel_2nd"/>
    <property type="match status" value="1"/>
</dbReference>
<dbReference type="GO" id="GO:0005886">
    <property type="term" value="C:plasma membrane"/>
    <property type="evidence" value="ECO:0007669"/>
    <property type="project" value="UniProtKB-SubCell"/>
</dbReference>
<dbReference type="SUPFAM" id="SSF50182">
    <property type="entry name" value="Sm-like ribonucleoproteins"/>
    <property type="match status" value="1"/>
</dbReference>
<evidence type="ECO:0000259" key="8">
    <source>
        <dbReference type="Pfam" id="PF00924"/>
    </source>
</evidence>
<evidence type="ECO:0000256" key="6">
    <source>
        <dbReference type="ARBA" id="ARBA00023136"/>
    </source>
</evidence>
<evidence type="ECO:0000256" key="3">
    <source>
        <dbReference type="ARBA" id="ARBA00022475"/>
    </source>
</evidence>
<dbReference type="InterPro" id="IPR045275">
    <property type="entry name" value="MscS_archaea/bacteria_type"/>
</dbReference>
<dbReference type="InterPro" id="IPR006685">
    <property type="entry name" value="MscS_channel_2nd"/>
</dbReference>
<dbReference type="Proteomes" id="UP000886339">
    <property type="component" value="Unassembled WGS sequence"/>
</dbReference>
<feature type="non-terminal residue" evidence="10">
    <location>
        <position position="156"/>
    </location>
</feature>
<dbReference type="InterPro" id="IPR010920">
    <property type="entry name" value="LSM_dom_sf"/>
</dbReference>
<feature type="transmembrane region" description="Helical" evidence="7">
    <location>
        <begin position="12"/>
        <end position="30"/>
    </location>
</feature>
<accession>A0A831RW43</accession>
<evidence type="ECO:0000256" key="2">
    <source>
        <dbReference type="ARBA" id="ARBA00008017"/>
    </source>
</evidence>
<feature type="transmembrane region" description="Helical" evidence="7">
    <location>
        <begin position="50"/>
        <end position="76"/>
    </location>
</feature>
<evidence type="ECO:0000256" key="4">
    <source>
        <dbReference type="ARBA" id="ARBA00022692"/>
    </source>
</evidence>
<proteinExistence type="inferred from homology"/>
<keyword evidence="5 7" id="KW-1133">Transmembrane helix</keyword>
<comment type="subunit">
    <text evidence="7">Homoheptamer.</text>
</comment>
<dbReference type="InterPro" id="IPR011014">
    <property type="entry name" value="MscS_channel_TM-2"/>
</dbReference>
<comment type="caution">
    <text evidence="10">The sequence shown here is derived from an EMBL/GenBank/DDBJ whole genome shotgun (WGS) entry which is preliminary data.</text>
</comment>
<dbReference type="SUPFAM" id="SSF82861">
    <property type="entry name" value="Mechanosensitive channel protein MscS (YggB), transmembrane region"/>
    <property type="match status" value="1"/>
</dbReference>
<keyword evidence="3" id="KW-1003">Cell membrane</keyword>
<dbReference type="InterPro" id="IPR049142">
    <property type="entry name" value="MS_channel_1st"/>
</dbReference>
<dbReference type="InterPro" id="IPR023408">
    <property type="entry name" value="MscS_beta-dom_sf"/>
</dbReference>